<protein>
    <submittedName>
        <fullName evidence="1">Uncharacterized protein</fullName>
    </submittedName>
</protein>
<reference evidence="1 2" key="1">
    <citation type="submission" date="2023-07" db="EMBL/GenBank/DDBJ databases">
        <title>Genomic Encyclopedia of Type Strains, Phase IV (KMG-IV): sequencing the most valuable type-strain genomes for metagenomic binning, comparative biology and taxonomic classification.</title>
        <authorList>
            <person name="Goeker M."/>
        </authorList>
    </citation>
    <scope>NUCLEOTIDE SEQUENCE [LARGE SCALE GENOMIC DNA]</scope>
    <source>
        <strain evidence="1 2">DSM 23494</strain>
    </source>
</reference>
<name>A0ABU0AAC2_9BACI</name>
<proteinExistence type="predicted"/>
<evidence type="ECO:0000313" key="2">
    <source>
        <dbReference type="Proteomes" id="UP001238088"/>
    </source>
</evidence>
<dbReference type="EMBL" id="JAUSUB010000001">
    <property type="protein sequence ID" value="MDQ0268197.1"/>
    <property type="molecule type" value="Genomic_DNA"/>
</dbReference>
<accession>A0ABU0AAC2</accession>
<evidence type="ECO:0000313" key="1">
    <source>
        <dbReference type="EMBL" id="MDQ0268197.1"/>
    </source>
</evidence>
<keyword evidence="2" id="KW-1185">Reference proteome</keyword>
<dbReference type="Proteomes" id="UP001238088">
    <property type="component" value="Unassembled WGS sequence"/>
</dbReference>
<sequence length="34" mass="3753">MITAIIVERISLMITGKRFFLPGSNGDTPQLVSF</sequence>
<comment type="caution">
    <text evidence="1">The sequence shown here is derived from an EMBL/GenBank/DDBJ whole genome shotgun (WGS) entry which is preliminary data.</text>
</comment>
<organism evidence="1 2">
    <name type="scientific">Cytobacillus purgationiresistens</name>
    <dbReference type="NCBI Taxonomy" id="863449"/>
    <lineage>
        <taxon>Bacteria</taxon>
        <taxon>Bacillati</taxon>
        <taxon>Bacillota</taxon>
        <taxon>Bacilli</taxon>
        <taxon>Bacillales</taxon>
        <taxon>Bacillaceae</taxon>
        <taxon>Cytobacillus</taxon>
    </lineage>
</organism>
<gene>
    <name evidence="1" type="ORF">J2S17_000066</name>
</gene>